<accession>A0A3N4IFA1</accession>
<evidence type="ECO:0000256" key="1">
    <source>
        <dbReference type="SAM" id="MobiDB-lite"/>
    </source>
</evidence>
<evidence type="ECO:0000313" key="2">
    <source>
        <dbReference type="EMBL" id="RPA84832.1"/>
    </source>
</evidence>
<feature type="compositionally biased region" description="Low complexity" evidence="1">
    <location>
        <begin position="82"/>
        <end position="96"/>
    </location>
</feature>
<gene>
    <name evidence="2" type="ORF">BJ508DRAFT_323387</name>
</gene>
<proteinExistence type="predicted"/>
<feature type="region of interest" description="Disordered" evidence="1">
    <location>
        <begin position="136"/>
        <end position="156"/>
    </location>
</feature>
<sequence length="156" mass="17327">MAHLHGTSYPQLPLALNYHLLSLLEWEGGHEWSAVLSYHFTFHQSLIDAGDDALLSATTWEAGNTKMSNRLLGQATVRHVSSRQSSTPGSTTPRSSTDIKLQICRRHNDPKTPPCSGCERRHVCYFCQADEHTAEGCPNRNGREIPSGSKRQRTSA</sequence>
<protein>
    <submittedName>
        <fullName evidence="2">Uncharacterized protein</fullName>
    </submittedName>
</protein>
<feature type="region of interest" description="Disordered" evidence="1">
    <location>
        <begin position="78"/>
        <end position="97"/>
    </location>
</feature>
<dbReference type="Proteomes" id="UP000275078">
    <property type="component" value="Unassembled WGS sequence"/>
</dbReference>
<dbReference type="EMBL" id="ML119657">
    <property type="protein sequence ID" value="RPA84832.1"/>
    <property type="molecule type" value="Genomic_DNA"/>
</dbReference>
<dbReference type="AlphaFoldDB" id="A0A3N4IFA1"/>
<keyword evidence="3" id="KW-1185">Reference proteome</keyword>
<evidence type="ECO:0000313" key="3">
    <source>
        <dbReference type="Proteomes" id="UP000275078"/>
    </source>
</evidence>
<reference evidence="2 3" key="1">
    <citation type="journal article" date="2018" name="Nat. Ecol. Evol.">
        <title>Pezizomycetes genomes reveal the molecular basis of ectomycorrhizal truffle lifestyle.</title>
        <authorList>
            <person name="Murat C."/>
            <person name="Payen T."/>
            <person name="Noel B."/>
            <person name="Kuo A."/>
            <person name="Morin E."/>
            <person name="Chen J."/>
            <person name="Kohler A."/>
            <person name="Krizsan K."/>
            <person name="Balestrini R."/>
            <person name="Da Silva C."/>
            <person name="Montanini B."/>
            <person name="Hainaut M."/>
            <person name="Levati E."/>
            <person name="Barry K.W."/>
            <person name="Belfiori B."/>
            <person name="Cichocki N."/>
            <person name="Clum A."/>
            <person name="Dockter R.B."/>
            <person name="Fauchery L."/>
            <person name="Guy J."/>
            <person name="Iotti M."/>
            <person name="Le Tacon F."/>
            <person name="Lindquist E.A."/>
            <person name="Lipzen A."/>
            <person name="Malagnac F."/>
            <person name="Mello A."/>
            <person name="Molinier V."/>
            <person name="Miyauchi S."/>
            <person name="Poulain J."/>
            <person name="Riccioni C."/>
            <person name="Rubini A."/>
            <person name="Sitrit Y."/>
            <person name="Splivallo R."/>
            <person name="Traeger S."/>
            <person name="Wang M."/>
            <person name="Zifcakova L."/>
            <person name="Wipf D."/>
            <person name="Zambonelli A."/>
            <person name="Paolocci F."/>
            <person name="Nowrousian M."/>
            <person name="Ottonello S."/>
            <person name="Baldrian P."/>
            <person name="Spatafora J.W."/>
            <person name="Henrissat B."/>
            <person name="Nagy L.G."/>
            <person name="Aury J.M."/>
            <person name="Wincker P."/>
            <person name="Grigoriev I.V."/>
            <person name="Bonfante P."/>
            <person name="Martin F.M."/>
        </authorList>
    </citation>
    <scope>NUCLEOTIDE SEQUENCE [LARGE SCALE GENOMIC DNA]</scope>
    <source>
        <strain evidence="2 3">RN42</strain>
    </source>
</reference>
<name>A0A3N4IFA1_ASCIM</name>
<organism evidence="2 3">
    <name type="scientific">Ascobolus immersus RN42</name>
    <dbReference type="NCBI Taxonomy" id="1160509"/>
    <lineage>
        <taxon>Eukaryota</taxon>
        <taxon>Fungi</taxon>
        <taxon>Dikarya</taxon>
        <taxon>Ascomycota</taxon>
        <taxon>Pezizomycotina</taxon>
        <taxon>Pezizomycetes</taxon>
        <taxon>Pezizales</taxon>
        <taxon>Ascobolaceae</taxon>
        <taxon>Ascobolus</taxon>
    </lineage>
</organism>